<dbReference type="KEGG" id="ngf:FRF71_14040"/>
<evidence type="ECO:0000313" key="3">
    <source>
        <dbReference type="Proteomes" id="UP000321172"/>
    </source>
</evidence>
<evidence type="ECO:0000313" key="2">
    <source>
        <dbReference type="EMBL" id="QEA17162.1"/>
    </source>
</evidence>
<dbReference type="OrthoDB" id="7433140at2"/>
<dbReference type="Proteomes" id="UP000321172">
    <property type="component" value="Chromosome"/>
</dbReference>
<accession>A0A5B8S8C2</accession>
<evidence type="ECO:0008006" key="4">
    <source>
        <dbReference type="Google" id="ProtNLM"/>
    </source>
</evidence>
<organism evidence="2 3">
    <name type="scientific">Novosphingobium ginsenosidimutans</name>
    <dbReference type="NCBI Taxonomy" id="1176536"/>
    <lineage>
        <taxon>Bacteria</taxon>
        <taxon>Pseudomonadati</taxon>
        <taxon>Pseudomonadota</taxon>
        <taxon>Alphaproteobacteria</taxon>
        <taxon>Sphingomonadales</taxon>
        <taxon>Sphingomonadaceae</taxon>
        <taxon>Novosphingobium</taxon>
    </lineage>
</organism>
<feature type="region of interest" description="Disordered" evidence="1">
    <location>
        <begin position="91"/>
        <end position="112"/>
    </location>
</feature>
<protein>
    <recommendedName>
        <fullName evidence="4">DUF3618 domain-containing protein</fullName>
    </recommendedName>
</protein>
<feature type="compositionally biased region" description="Acidic residues" evidence="1">
    <location>
        <begin position="99"/>
        <end position="112"/>
    </location>
</feature>
<reference evidence="2 3" key="1">
    <citation type="journal article" date="2013" name="J. Microbiol. Biotechnol.">
        <title>Novosphingobium ginsenosidimutans sp. nov., with the ability to convert ginsenoside.</title>
        <authorList>
            <person name="Kim J.K."/>
            <person name="He D."/>
            <person name="Liu Q.M."/>
            <person name="Park H.Y."/>
            <person name="Jung M.S."/>
            <person name="Yoon M.H."/>
            <person name="Kim S.C."/>
            <person name="Im W.T."/>
        </authorList>
    </citation>
    <scope>NUCLEOTIDE SEQUENCE [LARGE SCALE GENOMIC DNA]</scope>
    <source>
        <strain evidence="2 3">FW-6</strain>
    </source>
</reference>
<name>A0A5B8S8C2_9SPHN</name>
<sequence length="112" mass="12211">MSGFEMDRANRKAAWSLFEGRLAQVKEDLAARGIKGRIVAKAKEDALAVANEAVAVAKDNKGLVAATIAALLAWMFREPLFNLLKSRRDAQGDVQPEPANDDFDEALEEPAQ</sequence>
<gene>
    <name evidence="2" type="ORF">FRF71_14040</name>
</gene>
<proteinExistence type="predicted"/>
<dbReference type="AlphaFoldDB" id="A0A5B8S8C2"/>
<evidence type="ECO:0000256" key="1">
    <source>
        <dbReference type="SAM" id="MobiDB-lite"/>
    </source>
</evidence>
<dbReference type="EMBL" id="CP042345">
    <property type="protein sequence ID" value="QEA17162.1"/>
    <property type="molecule type" value="Genomic_DNA"/>
</dbReference>
<keyword evidence="3" id="KW-1185">Reference proteome</keyword>
<dbReference type="RefSeq" id="WP_147091241.1">
    <property type="nucleotide sequence ID" value="NZ_BAABJD010000002.1"/>
</dbReference>